<dbReference type="InterPro" id="IPR010369">
    <property type="entry name" value="SOK"/>
</dbReference>
<keyword evidence="12" id="KW-1185">Reference proteome</keyword>
<feature type="compositionally biased region" description="Low complexity" evidence="9">
    <location>
        <begin position="149"/>
        <end position="159"/>
    </location>
</feature>
<dbReference type="GO" id="GO:0051258">
    <property type="term" value="P:protein polymerization"/>
    <property type="evidence" value="ECO:0007669"/>
    <property type="project" value="UniProtKB-ARBA"/>
</dbReference>
<comment type="subcellular location">
    <subcellularLocation>
        <location evidence="1">Cell membrane</location>
        <topology evidence="1">Peripheral membrane protein</topology>
        <orientation evidence="1">Cytoplasmic side</orientation>
    </subcellularLocation>
</comment>
<proteinExistence type="inferred from homology"/>
<accession>A0AAP0NM02</accession>
<dbReference type="GO" id="GO:0051301">
    <property type="term" value="P:cell division"/>
    <property type="evidence" value="ECO:0007669"/>
    <property type="project" value="UniProtKB-KW"/>
</dbReference>
<dbReference type="EMBL" id="JBBNAG010000008">
    <property type="protein sequence ID" value="KAK9111084.1"/>
    <property type="molecule type" value="Genomic_DNA"/>
</dbReference>
<evidence type="ECO:0000256" key="8">
    <source>
        <dbReference type="SAM" id="Coils"/>
    </source>
</evidence>
<evidence type="ECO:0000256" key="7">
    <source>
        <dbReference type="ARBA" id="ARBA00024211"/>
    </source>
</evidence>
<evidence type="ECO:0000313" key="11">
    <source>
        <dbReference type="EMBL" id="KAK9111084.1"/>
    </source>
</evidence>
<feature type="coiled-coil region" evidence="8">
    <location>
        <begin position="346"/>
        <end position="375"/>
    </location>
</feature>
<organism evidence="11 12">
    <name type="scientific">Stephania cephalantha</name>
    <dbReference type="NCBI Taxonomy" id="152367"/>
    <lineage>
        <taxon>Eukaryota</taxon>
        <taxon>Viridiplantae</taxon>
        <taxon>Streptophyta</taxon>
        <taxon>Embryophyta</taxon>
        <taxon>Tracheophyta</taxon>
        <taxon>Spermatophyta</taxon>
        <taxon>Magnoliopsida</taxon>
        <taxon>Ranunculales</taxon>
        <taxon>Menispermaceae</taxon>
        <taxon>Menispermoideae</taxon>
        <taxon>Cissampelideae</taxon>
        <taxon>Stephania</taxon>
    </lineage>
</organism>
<evidence type="ECO:0000256" key="5">
    <source>
        <dbReference type="ARBA" id="ARBA00023136"/>
    </source>
</evidence>
<reference evidence="11 12" key="1">
    <citation type="submission" date="2024-01" db="EMBL/GenBank/DDBJ databases">
        <title>Genome assemblies of Stephania.</title>
        <authorList>
            <person name="Yang L."/>
        </authorList>
    </citation>
    <scope>NUCLEOTIDE SEQUENCE [LARGE SCALE GENOMIC DNA]</scope>
    <source>
        <strain evidence="11">JXDWG</strain>
        <tissue evidence="11">Leaf</tissue>
    </source>
</reference>
<dbReference type="PANTHER" id="PTHR31083">
    <property type="entry name" value="UPSTREAM OF FLC PROTEIN (DUF966)"/>
    <property type="match status" value="1"/>
</dbReference>
<evidence type="ECO:0000313" key="12">
    <source>
        <dbReference type="Proteomes" id="UP001419268"/>
    </source>
</evidence>
<feature type="compositionally biased region" description="Acidic residues" evidence="9">
    <location>
        <begin position="130"/>
        <end position="143"/>
    </location>
</feature>
<feature type="domain" description="SOSEKI DIX-like" evidence="10">
    <location>
        <begin position="34"/>
        <end position="81"/>
    </location>
</feature>
<evidence type="ECO:0000256" key="3">
    <source>
        <dbReference type="ARBA" id="ARBA00022475"/>
    </source>
</evidence>
<feature type="region of interest" description="Disordered" evidence="9">
    <location>
        <begin position="121"/>
        <end position="174"/>
    </location>
</feature>
<gene>
    <name evidence="11" type="ORF">Scep_018603</name>
</gene>
<comment type="caution">
    <text evidence="11">The sequence shown here is derived from an EMBL/GenBank/DDBJ whole genome shotgun (WGS) entry which is preliminary data.</text>
</comment>
<evidence type="ECO:0000256" key="9">
    <source>
        <dbReference type="SAM" id="MobiDB-lite"/>
    </source>
</evidence>
<keyword evidence="3" id="KW-1003">Cell membrane</keyword>
<dbReference type="PANTHER" id="PTHR31083:SF18">
    <property type="entry name" value="PROTEIN SOSEKI 2"/>
    <property type="match status" value="1"/>
</dbReference>
<keyword evidence="2" id="KW-0217">Developmental protein</keyword>
<sequence>MEVMRGRRSRAMENASPDRARVYVQPKLKSFTKVQVIYYLCRNGHLEHPHFMEVTHLASQHLRLKDVMERLTVLRGKGMPPLSTLGHVKEYVLKGSELIEGTCGGKKERFLHLKSNNAPQKIQRKYRESESDDEEEEMEEDYFDEKRSNSSSNNTSNHNRCSRGVSTDEIEENRDVTISNEKTGVISNENRAQNSPSEIVTIHEEHKPNHTLTTNSSVSQSDHYPLLQIAKSSVFLQLIACGSSSRPIKAPPHQISNVGRKSNVNISSSCGDLHKEVLCKSAKNSGNCYNRSDEDDAMINCMSENPRFGNPQSEDKEYFSGSIVEAMAEEGRVLTESTLKKSSSYNQERSAKCELAEAEREKEEEEKACSSEAMANKLCFFIFGLCFLPALAMAARPVKNPFIVHGKVFCDTCRAGFETYATTYVPVLGVLGDTLWRQQQLVIFASQTMHWTPAEGNLLIVLWHLLGAPRIEVYVDNSDFQRFPTYVHFEL</sequence>
<evidence type="ECO:0000256" key="6">
    <source>
        <dbReference type="ARBA" id="ARBA00023306"/>
    </source>
</evidence>
<dbReference type="InterPro" id="IPR048351">
    <property type="entry name" value="SOK_DIX"/>
</dbReference>
<keyword evidence="8" id="KW-0175">Coiled coil</keyword>
<evidence type="ECO:0000256" key="4">
    <source>
        <dbReference type="ARBA" id="ARBA00022618"/>
    </source>
</evidence>
<evidence type="ECO:0000259" key="10">
    <source>
        <dbReference type="Pfam" id="PF06136"/>
    </source>
</evidence>
<keyword evidence="5" id="KW-0472">Membrane</keyword>
<name>A0AAP0NM02_9MAGN</name>
<keyword evidence="6" id="KW-0131">Cell cycle</keyword>
<dbReference type="Proteomes" id="UP001419268">
    <property type="component" value="Unassembled WGS sequence"/>
</dbReference>
<dbReference type="AlphaFoldDB" id="A0AAP0NM02"/>
<dbReference type="Pfam" id="PF06136">
    <property type="entry name" value="SOK"/>
    <property type="match status" value="1"/>
</dbReference>
<keyword evidence="4" id="KW-0132">Cell division</keyword>
<protein>
    <recommendedName>
        <fullName evidence="10">SOSEKI DIX-like domain-containing protein</fullName>
    </recommendedName>
</protein>
<dbReference type="GO" id="GO:0005886">
    <property type="term" value="C:plasma membrane"/>
    <property type="evidence" value="ECO:0007669"/>
    <property type="project" value="UniProtKB-SubCell"/>
</dbReference>
<evidence type="ECO:0000256" key="1">
    <source>
        <dbReference type="ARBA" id="ARBA00004413"/>
    </source>
</evidence>
<evidence type="ECO:0000256" key="2">
    <source>
        <dbReference type="ARBA" id="ARBA00022473"/>
    </source>
</evidence>
<comment type="similarity">
    <text evidence="7">Belongs to the SOSEKI family.</text>
</comment>